<dbReference type="GO" id="GO:0032126">
    <property type="term" value="C:eisosome"/>
    <property type="evidence" value="ECO:0007669"/>
    <property type="project" value="TreeGrafter"/>
</dbReference>
<dbReference type="OrthoDB" id="2017497at2759"/>
<accession>A0A6A6SPJ0</accession>
<gene>
    <name evidence="7" type="ORF">K491DRAFT_684811</name>
</gene>
<evidence type="ECO:0000313" key="8">
    <source>
        <dbReference type="Proteomes" id="UP000799324"/>
    </source>
</evidence>
<keyword evidence="8" id="KW-1185">Reference proteome</keyword>
<keyword evidence="3 5" id="KW-1133">Transmembrane helix</keyword>
<dbReference type="Proteomes" id="UP000799324">
    <property type="component" value="Unassembled WGS sequence"/>
</dbReference>
<comment type="subcellular location">
    <subcellularLocation>
        <location evidence="1">Membrane</location>
        <topology evidence="1">Multi-pass membrane protein</topology>
    </subcellularLocation>
</comment>
<dbReference type="Pfam" id="PF01284">
    <property type="entry name" value="MARVEL"/>
    <property type="match status" value="1"/>
</dbReference>
<proteinExistence type="predicted"/>
<dbReference type="GO" id="GO:0005886">
    <property type="term" value="C:plasma membrane"/>
    <property type="evidence" value="ECO:0007669"/>
    <property type="project" value="TreeGrafter"/>
</dbReference>
<feature type="transmembrane region" description="Helical" evidence="5">
    <location>
        <begin position="169"/>
        <end position="190"/>
    </location>
</feature>
<evidence type="ECO:0000256" key="5">
    <source>
        <dbReference type="SAM" id="Phobius"/>
    </source>
</evidence>
<dbReference type="PANTHER" id="PTHR28165:SF2">
    <property type="entry name" value="MARVEL DOMAIN-CONTAINING PROTEIN"/>
    <property type="match status" value="1"/>
</dbReference>
<dbReference type="GO" id="GO:0070941">
    <property type="term" value="P:eisosome assembly"/>
    <property type="evidence" value="ECO:0007669"/>
    <property type="project" value="TreeGrafter"/>
</dbReference>
<feature type="transmembrane region" description="Helical" evidence="5">
    <location>
        <begin position="43"/>
        <end position="64"/>
    </location>
</feature>
<organism evidence="7 8">
    <name type="scientific">Lophiostoma macrostomum CBS 122681</name>
    <dbReference type="NCBI Taxonomy" id="1314788"/>
    <lineage>
        <taxon>Eukaryota</taxon>
        <taxon>Fungi</taxon>
        <taxon>Dikarya</taxon>
        <taxon>Ascomycota</taxon>
        <taxon>Pezizomycotina</taxon>
        <taxon>Dothideomycetes</taxon>
        <taxon>Pleosporomycetidae</taxon>
        <taxon>Pleosporales</taxon>
        <taxon>Lophiostomataceae</taxon>
        <taxon>Lophiostoma</taxon>
    </lineage>
</organism>
<dbReference type="EMBL" id="MU004546">
    <property type="protein sequence ID" value="KAF2648298.1"/>
    <property type="molecule type" value="Genomic_DNA"/>
</dbReference>
<evidence type="ECO:0000256" key="3">
    <source>
        <dbReference type="ARBA" id="ARBA00022989"/>
    </source>
</evidence>
<evidence type="ECO:0000313" key="7">
    <source>
        <dbReference type="EMBL" id="KAF2648298.1"/>
    </source>
</evidence>
<evidence type="ECO:0000256" key="4">
    <source>
        <dbReference type="ARBA" id="ARBA00023136"/>
    </source>
</evidence>
<evidence type="ECO:0000256" key="1">
    <source>
        <dbReference type="ARBA" id="ARBA00004141"/>
    </source>
</evidence>
<dbReference type="AlphaFoldDB" id="A0A6A6SPJ0"/>
<reference evidence="7" key="1">
    <citation type="journal article" date="2020" name="Stud. Mycol.">
        <title>101 Dothideomycetes genomes: a test case for predicting lifestyles and emergence of pathogens.</title>
        <authorList>
            <person name="Haridas S."/>
            <person name="Albert R."/>
            <person name="Binder M."/>
            <person name="Bloem J."/>
            <person name="Labutti K."/>
            <person name="Salamov A."/>
            <person name="Andreopoulos B."/>
            <person name="Baker S."/>
            <person name="Barry K."/>
            <person name="Bills G."/>
            <person name="Bluhm B."/>
            <person name="Cannon C."/>
            <person name="Castanera R."/>
            <person name="Culley D."/>
            <person name="Daum C."/>
            <person name="Ezra D."/>
            <person name="Gonzalez J."/>
            <person name="Henrissat B."/>
            <person name="Kuo A."/>
            <person name="Liang C."/>
            <person name="Lipzen A."/>
            <person name="Lutzoni F."/>
            <person name="Magnuson J."/>
            <person name="Mondo S."/>
            <person name="Nolan M."/>
            <person name="Ohm R."/>
            <person name="Pangilinan J."/>
            <person name="Park H.-J."/>
            <person name="Ramirez L."/>
            <person name="Alfaro M."/>
            <person name="Sun H."/>
            <person name="Tritt A."/>
            <person name="Yoshinaga Y."/>
            <person name="Zwiers L.-H."/>
            <person name="Turgeon B."/>
            <person name="Goodwin S."/>
            <person name="Spatafora J."/>
            <person name="Crous P."/>
            <person name="Grigoriev I."/>
        </authorList>
    </citation>
    <scope>NUCLEOTIDE SEQUENCE</scope>
    <source>
        <strain evidence="7">CBS 122681</strain>
    </source>
</reference>
<feature type="domain" description="MARVEL" evidence="6">
    <location>
        <begin position="6"/>
        <end position="183"/>
    </location>
</feature>
<feature type="transmembrane region" description="Helical" evidence="5">
    <location>
        <begin position="70"/>
        <end position="92"/>
    </location>
</feature>
<keyword evidence="2 5" id="KW-0812">Transmembrane</keyword>
<protein>
    <recommendedName>
        <fullName evidence="6">MARVEL domain-containing protein</fullName>
    </recommendedName>
</protein>
<dbReference type="PANTHER" id="PTHR28165">
    <property type="entry name" value="NON-CLASSICAL EXPORT PROTEIN 2-RELATED"/>
    <property type="match status" value="1"/>
</dbReference>
<keyword evidence="4 5" id="KW-0472">Membrane</keyword>
<dbReference type="GO" id="GO:0072659">
    <property type="term" value="P:protein localization to plasma membrane"/>
    <property type="evidence" value="ECO:0007669"/>
    <property type="project" value="TreeGrafter"/>
</dbReference>
<dbReference type="InterPro" id="IPR052649">
    <property type="entry name" value="NCE102-like"/>
</dbReference>
<evidence type="ECO:0000256" key="2">
    <source>
        <dbReference type="ARBA" id="ARBA00022692"/>
    </source>
</evidence>
<evidence type="ECO:0000259" key="6">
    <source>
        <dbReference type="Pfam" id="PF01284"/>
    </source>
</evidence>
<dbReference type="InterPro" id="IPR008253">
    <property type="entry name" value="Marvel"/>
</dbReference>
<sequence>MPSKLINIALRGAEAVFASVVLALSITLIKGQVYGTSPSATNYSAFVGGITLLGALVGLASTWIELLQSILGIGIDVAVLLFNLAGGIAVAVKIGSINCSSGSDAQRSRMFNNALINGGCGRTKLYGQDYDVCAYGRPVLGFDSKTGEFSLGDWDSHLNSRCKENQAEAAFMLINVILLLATITMAWLFIKKYR</sequence>
<feature type="transmembrane region" description="Helical" evidence="5">
    <location>
        <begin position="12"/>
        <end position="31"/>
    </location>
</feature>
<name>A0A6A6SPJ0_9PLEO</name>